<reference evidence="3 4" key="1">
    <citation type="journal article" date="2024" name="Nat. Commun.">
        <title>Phylogenomics reveals the evolutionary origins of lichenization in chlorophyte algae.</title>
        <authorList>
            <person name="Puginier C."/>
            <person name="Libourel C."/>
            <person name="Otte J."/>
            <person name="Skaloud P."/>
            <person name="Haon M."/>
            <person name="Grisel S."/>
            <person name="Petersen M."/>
            <person name="Berrin J.G."/>
            <person name="Delaux P.M."/>
            <person name="Dal Grande F."/>
            <person name="Keller J."/>
        </authorList>
    </citation>
    <scope>NUCLEOTIDE SEQUENCE [LARGE SCALE GENOMIC DNA]</scope>
    <source>
        <strain evidence="3 4">SAG 2145</strain>
    </source>
</reference>
<gene>
    <name evidence="3" type="ORF">WJX74_000564</name>
</gene>
<comment type="caution">
    <text evidence="3">The sequence shown here is derived from an EMBL/GenBank/DDBJ whole genome shotgun (WGS) entry which is preliminary data.</text>
</comment>
<proteinExistence type="predicted"/>
<protein>
    <recommendedName>
        <fullName evidence="2">Nucleotide-diphospho-sugar transferase domain-containing protein</fullName>
    </recommendedName>
</protein>
<accession>A0AAW1QWP8</accession>
<keyword evidence="1" id="KW-0732">Signal</keyword>
<name>A0AAW1QWP8_9CHLO</name>
<evidence type="ECO:0000256" key="1">
    <source>
        <dbReference type="SAM" id="SignalP"/>
    </source>
</evidence>
<evidence type="ECO:0000313" key="3">
    <source>
        <dbReference type="EMBL" id="KAK9825710.1"/>
    </source>
</evidence>
<feature type="domain" description="Nucleotide-diphospho-sugar transferase" evidence="2">
    <location>
        <begin position="96"/>
        <end position="184"/>
    </location>
</feature>
<feature type="chain" id="PRO_5043620858" description="Nucleotide-diphospho-sugar transferase domain-containing protein" evidence="1">
    <location>
        <begin position="20"/>
        <end position="215"/>
    </location>
</feature>
<dbReference type="EMBL" id="JALJOS010000023">
    <property type="protein sequence ID" value="KAK9825710.1"/>
    <property type="molecule type" value="Genomic_DNA"/>
</dbReference>
<sequence length="215" mass="23978">MRSVIFLTVLTTFISSAFQQGGEEPKQYPEFSGKHHSGLYLISNENYAQIAAAVGSDQKEIVMTTISFHHDHTDGSRDQLDMMKNLVYFLHQSDRLQNTLIVSYDKDACQALHDVGILCFMDQAAPQPSELSGQYGEGNHPHWFSKYWHAHQLNKLGYTVLFVDNDAVVLQDPFKFHDRQFDIEGAHSSSPGVSAAIPVVVGDREKPSVGPGIVE</sequence>
<feature type="signal peptide" evidence="1">
    <location>
        <begin position="1"/>
        <end position="19"/>
    </location>
</feature>
<evidence type="ECO:0000259" key="2">
    <source>
        <dbReference type="Pfam" id="PF03407"/>
    </source>
</evidence>
<organism evidence="3 4">
    <name type="scientific">Apatococcus lobatus</name>
    <dbReference type="NCBI Taxonomy" id="904363"/>
    <lineage>
        <taxon>Eukaryota</taxon>
        <taxon>Viridiplantae</taxon>
        <taxon>Chlorophyta</taxon>
        <taxon>core chlorophytes</taxon>
        <taxon>Trebouxiophyceae</taxon>
        <taxon>Chlorellales</taxon>
        <taxon>Chlorellaceae</taxon>
        <taxon>Apatococcus</taxon>
    </lineage>
</organism>
<keyword evidence="4" id="KW-1185">Reference proteome</keyword>
<evidence type="ECO:0000313" key="4">
    <source>
        <dbReference type="Proteomes" id="UP001438707"/>
    </source>
</evidence>
<dbReference type="Pfam" id="PF03407">
    <property type="entry name" value="Nucleotid_trans"/>
    <property type="match status" value="1"/>
</dbReference>
<dbReference type="Proteomes" id="UP001438707">
    <property type="component" value="Unassembled WGS sequence"/>
</dbReference>
<dbReference type="InterPro" id="IPR005069">
    <property type="entry name" value="Nucl-diP-sugar_transferase"/>
</dbReference>
<dbReference type="AlphaFoldDB" id="A0AAW1QWP8"/>